<keyword evidence="13" id="KW-1185">Reference proteome</keyword>
<dbReference type="GO" id="GO:0019287">
    <property type="term" value="P:isopentenyl diphosphate biosynthetic process, mevalonate pathway"/>
    <property type="evidence" value="ECO:0007669"/>
    <property type="project" value="UniProtKB-UniPathway"/>
</dbReference>
<dbReference type="STRING" id="460.Lstg_0466"/>
<dbReference type="OrthoDB" id="9769523at2"/>
<sequence>MTFFDFETTTFGKWILAGEHAVVRGHPALVFPIKEKKLTLSYSAAETSLGADYTGSSGADMHLLFWSVLEHGMQLLGRSLNQIGGYFHLDSTIPVGAGMGASAALCVAMSRWFCAQNLIDLNQCNDFAKELEHLFHGKSSGLDVAGVAAERGVYFKAGSIVPLQQKIYPKFFLSSCKQIGITSHCIHQVQNLWTNDPALAQHIDKQMVDAVEKARNALEQGGADAITSLAKAINKAADCFYQWNLVSESLQQHMNRLIAEGALAVKPTGSGGGGFVLSLWDKQPSEHLELLTA</sequence>
<proteinExistence type="predicted"/>
<evidence type="ECO:0000256" key="6">
    <source>
        <dbReference type="ARBA" id="ARBA00022840"/>
    </source>
</evidence>
<dbReference type="EMBL" id="LNYZ01000002">
    <property type="protein sequence ID" value="KTD80630.1"/>
    <property type="molecule type" value="Genomic_DNA"/>
</dbReference>
<keyword evidence="5 12" id="KW-0418">Kinase</keyword>
<dbReference type="PRINTS" id="PR00959">
    <property type="entry name" value="MEVGALKINASE"/>
</dbReference>
<dbReference type="PANTHER" id="PTHR43290">
    <property type="entry name" value="MEVALONATE KINASE"/>
    <property type="match status" value="1"/>
</dbReference>
<evidence type="ECO:0000256" key="2">
    <source>
        <dbReference type="ARBA" id="ARBA00022516"/>
    </source>
</evidence>
<dbReference type="GO" id="GO:0005524">
    <property type="term" value="F:ATP binding"/>
    <property type="evidence" value="ECO:0007669"/>
    <property type="project" value="UniProtKB-KW"/>
</dbReference>
<protein>
    <submittedName>
        <fullName evidence="12">Mevalonate kinase</fullName>
    </submittedName>
</protein>
<dbReference type="InterPro" id="IPR036554">
    <property type="entry name" value="GHMP_kinase_C_sf"/>
</dbReference>
<dbReference type="InterPro" id="IPR014721">
    <property type="entry name" value="Ribsml_uS5_D2-typ_fold_subgr"/>
</dbReference>
<dbReference type="AlphaFoldDB" id="A0A378L854"/>
<evidence type="ECO:0000313" key="12">
    <source>
        <dbReference type="EMBL" id="STY22530.1"/>
    </source>
</evidence>
<evidence type="ECO:0000256" key="5">
    <source>
        <dbReference type="ARBA" id="ARBA00022777"/>
    </source>
</evidence>
<dbReference type="InterPro" id="IPR006204">
    <property type="entry name" value="GHMP_kinase_N_dom"/>
</dbReference>
<keyword evidence="3" id="KW-0808">Transferase</keyword>
<dbReference type="Proteomes" id="UP000054820">
    <property type="component" value="Unassembled WGS sequence"/>
</dbReference>
<evidence type="ECO:0000256" key="4">
    <source>
        <dbReference type="ARBA" id="ARBA00022741"/>
    </source>
</evidence>
<dbReference type="PANTHER" id="PTHR43290:SF2">
    <property type="entry name" value="MEVALONATE KINASE"/>
    <property type="match status" value="1"/>
</dbReference>
<dbReference type="GO" id="GO:0005829">
    <property type="term" value="C:cytosol"/>
    <property type="evidence" value="ECO:0007669"/>
    <property type="project" value="TreeGrafter"/>
</dbReference>
<dbReference type="RefSeq" id="WP_058476058.1">
    <property type="nucleotide sequence ID" value="NZ_CAAAIO010000008.1"/>
</dbReference>
<dbReference type="GO" id="GO:0004496">
    <property type="term" value="F:mevalonate kinase activity"/>
    <property type="evidence" value="ECO:0007669"/>
    <property type="project" value="InterPro"/>
</dbReference>
<keyword evidence="2" id="KW-0444">Lipid biosynthesis</keyword>
<evidence type="ECO:0000256" key="8">
    <source>
        <dbReference type="ARBA" id="ARBA00023098"/>
    </source>
</evidence>
<evidence type="ECO:0000256" key="1">
    <source>
        <dbReference type="ARBA" id="ARBA00022490"/>
    </source>
</evidence>
<keyword evidence="4" id="KW-0547">Nucleotide-binding</keyword>
<keyword evidence="7" id="KW-0460">Magnesium</keyword>
<dbReference type="Gene3D" id="3.30.230.10">
    <property type="match status" value="1"/>
</dbReference>
<reference evidence="11 13" key="1">
    <citation type="submission" date="2015-11" db="EMBL/GenBank/DDBJ databases">
        <title>Genomic analysis of 38 Legionella species identifies large and diverse effector repertoires.</title>
        <authorList>
            <person name="Burstein D."/>
            <person name="Amaro F."/>
            <person name="Zusman T."/>
            <person name="Lifshitz Z."/>
            <person name="Cohen O."/>
            <person name="Gilbert J.A."/>
            <person name="Pupko T."/>
            <person name="Shuman H.A."/>
            <person name="Segal G."/>
        </authorList>
    </citation>
    <scope>NUCLEOTIDE SEQUENCE [LARGE SCALE GENOMIC DNA]</scope>
    <source>
        <strain evidence="11 13">SC-18-C9</strain>
    </source>
</reference>
<evidence type="ECO:0000313" key="14">
    <source>
        <dbReference type="Proteomes" id="UP000255110"/>
    </source>
</evidence>
<keyword evidence="8" id="KW-0443">Lipid metabolism</keyword>
<keyword evidence="1" id="KW-0963">Cytoplasm</keyword>
<evidence type="ECO:0000313" key="13">
    <source>
        <dbReference type="Proteomes" id="UP000054820"/>
    </source>
</evidence>
<dbReference type="SUPFAM" id="SSF55060">
    <property type="entry name" value="GHMP Kinase, C-terminal domain"/>
    <property type="match status" value="1"/>
</dbReference>
<accession>A0A378L854</accession>
<gene>
    <name evidence="11" type="ORF">Lstg_0466</name>
    <name evidence="12" type="ORF">NCTC11991_01118</name>
</gene>
<keyword evidence="6" id="KW-0067">ATP-binding</keyword>
<dbReference type="Gene3D" id="3.30.70.890">
    <property type="entry name" value="GHMP kinase, C-terminal domain"/>
    <property type="match status" value="1"/>
</dbReference>
<dbReference type="EMBL" id="UGOY01000001">
    <property type="protein sequence ID" value="STY22530.1"/>
    <property type="molecule type" value="Genomic_DNA"/>
</dbReference>
<evidence type="ECO:0000256" key="3">
    <source>
        <dbReference type="ARBA" id="ARBA00022679"/>
    </source>
</evidence>
<organism evidence="12 14">
    <name type="scientific">Legionella steigerwaltii</name>
    <dbReference type="NCBI Taxonomy" id="460"/>
    <lineage>
        <taxon>Bacteria</taxon>
        <taxon>Pseudomonadati</taxon>
        <taxon>Pseudomonadota</taxon>
        <taxon>Gammaproteobacteria</taxon>
        <taxon>Legionellales</taxon>
        <taxon>Legionellaceae</taxon>
        <taxon>Legionella</taxon>
    </lineage>
</organism>
<evidence type="ECO:0000313" key="11">
    <source>
        <dbReference type="EMBL" id="KTD80630.1"/>
    </source>
</evidence>
<dbReference type="UniPathway" id="UPA00057">
    <property type="reaction ID" value="UER00098"/>
</dbReference>
<evidence type="ECO:0000256" key="9">
    <source>
        <dbReference type="ARBA" id="ARBA00029438"/>
    </source>
</evidence>
<dbReference type="InterPro" id="IPR020568">
    <property type="entry name" value="Ribosomal_Su5_D2-typ_SF"/>
</dbReference>
<feature type="domain" description="GHMP kinase N-terminal" evidence="10">
    <location>
        <begin position="77"/>
        <end position="146"/>
    </location>
</feature>
<dbReference type="Pfam" id="PF00288">
    <property type="entry name" value="GHMP_kinases_N"/>
    <property type="match status" value="1"/>
</dbReference>
<dbReference type="Proteomes" id="UP000255110">
    <property type="component" value="Unassembled WGS sequence"/>
</dbReference>
<dbReference type="SUPFAM" id="SSF54211">
    <property type="entry name" value="Ribosomal protein S5 domain 2-like"/>
    <property type="match status" value="1"/>
</dbReference>
<comment type="pathway">
    <text evidence="9">Isoprenoid biosynthesis; isopentenyl diphosphate biosynthesis via mevalonate pathway; isopentenyl diphosphate from (R)-mevalonate: step 1/3.</text>
</comment>
<name>A0A378L854_9GAMM</name>
<reference evidence="12 14" key="2">
    <citation type="submission" date="2018-06" db="EMBL/GenBank/DDBJ databases">
        <authorList>
            <consortium name="Pathogen Informatics"/>
            <person name="Doyle S."/>
        </authorList>
    </citation>
    <scope>NUCLEOTIDE SEQUENCE [LARGE SCALE GENOMIC DNA]</scope>
    <source>
        <strain evidence="12 14">NCTC11991</strain>
    </source>
</reference>
<dbReference type="InterPro" id="IPR006205">
    <property type="entry name" value="Mev_gal_kin"/>
</dbReference>
<evidence type="ECO:0000256" key="7">
    <source>
        <dbReference type="ARBA" id="ARBA00022842"/>
    </source>
</evidence>
<evidence type="ECO:0000259" key="10">
    <source>
        <dbReference type="Pfam" id="PF00288"/>
    </source>
</evidence>